<feature type="domain" description="Thioredoxin" evidence="2">
    <location>
        <begin position="31"/>
        <end position="113"/>
    </location>
</feature>
<dbReference type="SUPFAM" id="SSF52833">
    <property type="entry name" value="Thioredoxin-like"/>
    <property type="match status" value="1"/>
</dbReference>
<dbReference type="PANTHER" id="PTHR12452:SF0">
    <property type="entry name" value="THIOREDOXIN DOMAIN-CONTAINING PROTEIN 17"/>
    <property type="match status" value="1"/>
</dbReference>
<gene>
    <name evidence="3" type="ORF">BCR38DRAFT_451725</name>
</gene>
<dbReference type="GO" id="GO:0005829">
    <property type="term" value="C:cytosol"/>
    <property type="evidence" value="ECO:0007669"/>
    <property type="project" value="TreeGrafter"/>
</dbReference>
<comment type="similarity">
    <text evidence="1">Belongs to the thioredoxin family.</text>
</comment>
<organism evidence="3 4">
    <name type="scientific">Pseudomassariella vexata</name>
    <dbReference type="NCBI Taxonomy" id="1141098"/>
    <lineage>
        <taxon>Eukaryota</taxon>
        <taxon>Fungi</taxon>
        <taxon>Dikarya</taxon>
        <taxon>Ascomycota</taxon>
        <taxon>Pezizomycotina</taxon>
        <taxon>Sordariomycetes</taxon>
        <taxon>Xylariomycetidae</taxon>
        <taxon>Amphisphaeriales</taxon>
        <taxon>Pseudomassariaceae</taxon>
        <taxon>Pseudomassariella</taxon>
    </lineage>
</organism>
<dbReference type="EMBL" id="MCFJ01000025">
    <property type="protein sequence ID" value="ORY55844.1"/>
    <property type="molecule type" value="Genomic_DNA"/>
</dbReference>
<proteinExistence type="inferred from homology"/>
<name>A0A1Y2D9J8_9PEZI</name>
<dbReference type="InterPro" id="IPR036249">
    <property type="entry name" value="Thioredoxin-like_sf"/>
</dbReference>
<dbReference type="OrthoDB" id="78947at2759"/>
<dbReference type="STRING" id="1141098.A0A1Y2D9J8"/>
<evidence type="ECO:0000256" key="1">
    <source>
        <dbReference type="ARBA" id="ARBA00008987"/>
    </source>
</evidence>
<comment type="caution">
    <text evidence="3">The sequence shown here is derived from an EMBL/GenBank/DDBJ whole genome shotgun (WGS) entry which is preliminary data.</text>
</comment>
<dbReference type="Proteomes" id="UP000193689">
    <property type="component" value="Unassembled WGS sequence"/>
</dbReference>
<reference evidence="3 4" key="1">
    <citation type="submission" date="2016-07" db="EMBL/GenBank/DDBJ databases">
        <title>Pervasive Adenine N6-methylation of Active Genes in Fungi.</title>
        <authorList>
            <consortium name="DOE Joint Genome Institute"/>
            <person name="Mondo S.J."/>
            <person name="Dannebaum R.O."/>
            <person name="Kuo R.C."/>
            <person name="Labutti K."/>
            <person name="Haridas S."/>
            <person name="Kuo A."/>
            <person name="Salamov A."/>
            <person name="Ahrendt S.R."/>
            <person name="Lipzen A."/>
            <person name="Sullivan W."/>
            <person name="Andreopoulos W.B."/>
            <person name="Clum A."/>
            <person name="Lindquist E."/>
            <person name="Daum C."/>
            <person name="Ramamoorthy G.K."/>
            <person name="Gryganskyi A."/>
            <person name="Culley D."/>
            <person name="Magnuson J.K."/>
            <person name="James T.Y."/>
            <person name="O'Malley M.A."/>
            <person name="Stajich J.E."/>
            <person name="Spatafora J.W."/>
            <person name="Visel A."/>
            <person name="Grigoriev I.V."/>
        </authorList>
    </citation>
    <scope>NUCLEOTIDE SEQUENCE [LARGE SCALE GENOMIC DNA]</scope>
    <source>
        <strain evidence="3 4">CBS 129021</strain>
    </source>
</reference>
<dbReference type="GO" id="GO:0047134">
    <property type="term" value="F:protein-disulfide reductase [NAD(P)H] activity"/>
    <property type="evidence" value="ECO:0007669"/>
    <property type="project" value="InterPro"/>
</dbReference>
<dbReference type="Gene3D" id="3.40.30.10">
    <property type="entry name" value="Glutaredoxin"/>
    <property type="match status" value="1"/>
</dbReference>
<evidence type="ECO:0000313" key="3">
    <source>
        <dbReference type="EMBL" id="ORY55844.1"/>
    </source>
</evidence>
<dbReference type="RefSeq" id="XP_040709796.1">
    <property type="nucleotide sequence ID" value="XM_040861479.1"/>
</dbReference>
<dbReference type="Pfam" id="PF06110">
    <property type="entry name" value="TXD17-like_Trx"/>
    <property type="match status" value="1"/>
</dbReference>
<dbReference type="GeneID" id="63777691"/>
<protein>
    <submittedName>
        <fullName evidence="3">DUF953 domain protein</fullName>
    </submittedName>
</protein>
<evidence type="ECO:0000259" key="2">
    <source>
        <dbReference type="Pfam" id="PF06110"/>
    </source>
</evidence>
<evidence type="ECO:0000313" key="4">
    <source>
        <dbReference type="Proteomes" id="UP000193689"/>
    </source>
</evidence>
<accession>A0A1Y2D9J8</accession>
<dbReference type="AlphaFoldDB" id="A0A1Y2D9J8"/>
<sequence>MPVLTNFTLPSSPTFVSLPYPTKADGPQPKARLYIAFMASVDPVTRQPWCPDVRAALPVIQAAFSEGGHTPDEEVALVEVGQKDEWREPRNEFRNTWNISNVPTLVRFERMDGQVKETGRLVEGEILDDKKLKAFIGR</sequence>
<keyword evidence="4" id="KW-1185">Reference proteome</keyword>
<dbReference type="InterPro" id="IPR045108">
    <property type="entry name" value="TXNDC17-like"/>
</dbReference>
<dbReference type="PANTHER" id="PTHR12452">
    <property type="entry name" value="42-9-9 PROTEIN-RELATED"/>
    <property type="match status" value="1"/>
</dbReference>
<dbReference type="InParanoid" id="A0A1Y2D9J8"/>
<dbReference type="InterPro" id="IPR010357">
    <property type="entry name" value="TXNDC17_dom"/>
</dbReference>